<gene>
    <name evidence="2" type="ORF">ACFQ1E_19410</name>
</gene>
<dbReference type="RefSeq" id="WP_264946359.1">
    <property type="nucleotide sequence ID" value="NZ_JAPDRA010000013.1"/>
</dbReference>
<proteinExistence type="predicted"/>
<feature type="transmembrane region" description="Helical" evidence="1">
    <location>
        <begin position="40"/>
        <end position="58"/>
    </location>
</feature>
<keyword evidence="1" id="KW-0812">Transmembrane</keyword>
<dbReference type="EMBL" id="JBHTJG010000013">
    <property type="protein sequence ID" value="MFD0948515.1"/>
    <property type="molecule type" value="Genomic_DNA"/>
</dbReference>
<keyword evidence="1" id="KW-0472">Membrane</keyword>
<comment type="caution">
    <text evidence="2">The sequence shown here is derived from an EMBL/GenBank/DDBJ whole genome shotgun (WGS) entry which is preliminary data.</text>
</comment>
<evidence type="ECO:0008006" key="4">
    <source>
        <dbReference type="Google" id="ProtNLM"/>
    </source>
</evidence>
<reference evidence="3" key="1">
    <citation type="journal article" date="2019" name="Int. J. Syst. Evol. Microbiol.">
        <title>The Global Catalogue of Microorganisms (GCM) 10K type strain sequencing project: providing services to taxonomists for standard genome sequencing and annotation.</title>
        <authorList>
            <consortium name="The Broad Institute Genomics Platform"/>
            <consortium name="The Broad Institute Genome Sequencing Center for Infectious Disease"/>
            <person name="Wu L."/>
            <person name="Ma J."/>
        </authorList>
    </citation>
    <scope>NUCLEOTIDE SEQUENCE [LARGE SCALE GENOMIC DNA]</scope>
    <source>
        <strain evidence="3">CCUG 62982</strain>
    </source>
</reference>
<evidence type="ECO:0000256" key="1">
    <source>
        <dbReference type="SAM" id="Phobius"/>
    </source>
</evidence>
<protein>
    <recommendedName>
        <fullName evidence="4">Holin</fullName>
    </recommendedName>
</protein>
<name>A0ABW3HAJ8_9SPHN</name>
<evidence type="ECO:0000313" key="3">
    <source>
        <dbReference type="Proteomes" id="UP001596977"/>
    </source>
</evidence>
<keyword evidence="1" id="KW-1133">Transmembrane helix</keyword>
<keyword evidence="3" id="KW-1185">Reference proteome</keyword>
<organism evidence="2 3">
    <name type="scientific">Sphingomonas canadensis</name>
    <dbReference type="NCBI Taxonomy" id="1219257"/>
    <lineage>
        <taxon>Bacteria</taxon>
        <taxon>Pseudomonadati</taxon>
        <taxon>Pseudomonadota</taxon>
        <taxon>Alphaproteobacteria</taxon>
        <taxon>Sphingomonadales</taxon>
        <taxon>Sphingomonadaceae</taxon>
        <taxon>Sphingomonas</taxon>
    </lineage>
</organism>
<sequence length="68" mass="6878">MRSIRGFSRGTMAGGLLAVIALVPGVAAWRALVETLQDPLVAAILLGVAAVSISPALSPRPNSRGAGR</sequence>
<dbReference type="Proteomes" id="UP001596977">
    <property type="component" value="Unassembled WGS sequence"/>
</dbReference>
<accession>A0ABW3HAJ8</accession>
<evidence type="ECO:0000313" key="2">
    <source>
        <dbReference type="EMBL" id="MFD0948515.1"/>
    </source>
</evidence>